<protein>
    <submittedName>
        <fullName evidence="3">Peptidylprolyl isomerase</fullName>
    </submittedName>
</protein>
<dbReference type="InterPro" id="IPR046357">
    <property type="entry name" value="PPIase_dom_sf"/>
</dbReference>
<dbReference type="InterPro" id="IPR000297">
    <property type="entry name" value="PPIase_PpiC"/>
</dbReference>
<keyword evidence="1 3" id="KW-0413">Isomerase</keyword>
<keyword evidence="1" id="KW-0697">Rotamase</keyword>
<dbReference type="PANTHER" id="PTHR47245:SF2">
    <property type="entry name" value="PEPTIDYL-PROLYL CIS-TRANS ISOMERASE HP_0175-RELATED"/>
    <property type="match status" value="1"/>
</dbReference>
<evidence type="ECO:0000313" key="4">
    <source>
        <dbReference type="Proteomes" id="UP000664034"/>
    </source>
</evidence>
<dbReference type="Pfam" id="PF00639">
    <property type="entry name" value="Rotamase"/>
    <property type="match status" value="1"/>
</dbReference>
<dbReference type="EMBL" id="JAFMYV010000015">
    <property type="protein sequence ID" value="MBO0939562.1"/>
    <property type="molecule type" value="Genomic_DNA"/>
</dbReference>
<dbReference type="AlphaFoldDB" id="A0A939K3S3"/>
<dbReference type="PROSITE" id="PS50198">
    <property type="entry name" value="PPIC_PPIASE_2"/>
    <property type="match status" value="1"/>
</dbReference>
<evidence type="ECO:0000313" key="3">
    <source>
        <dbReference type="EMBL" id="MBO0939562.1"/>
    </source>
</evidence>
<evidence type="ECO:0000256" key="1">
    <source>
        <dbReference type="PROSITE-ProRule" id="PRU00278"/>
    </source>
</evidence>
<dbReference type="Gene3D" id="3.10.50.40">
    <property type="match status" value="1"/>
</dbReference>
<comment type="caution">
    <text evidence="3">The sequence shown here is derived from an EMBL/GenBank/DDBJ whole genome shotgun (WGS) entry which is preliminary data.</text>
</comment>
<feature type="domain" description="PpiC" evidence="2">
    <location>
        <begin position="30"/>
        <end position="123"/>
    </location>
</feature>
<dbReference type="RefSeq" id="WP_207367087.1">
    <property type="nucleotide sequence ID" value="NZ_JAFMYV010000015.1"/>
</dbReference>
<organism evidence="3 4">
    <name type="scientific">Fibrella rubiginis</name>
    <dbReference type="NCBI Taxonomy" id="2817060"/>
    <lineage>
        <taxon>Bacteria</taxon>
        <taxon>Pseudomonadati</taxon>
        <taxon>Bacteroidota</taxon>
        <taxon>Cytophagia</taxon>
        <taxon>Cytophagales</taxon>
        <taxon>Spirosomataceae</taxon>
        <taxon>Fibrella</taxon>
    </lineage>
</organism>
<dbReference type="InterPro" id="IPR050245">
    <property type="entry name" value="PrsA_foldase"/>
</dbReference>
<reference evidence="3" key="1">
    <citation type="submission" date="2021-03" db="EMBL/GenBank/DDBJ databases">
        <title>Fibrella sp. HMF5335 genome sequencing and assembly.</title>
        <authorList>
            <person name="Kang H."/>
            <person name="Kim H."/>
            <person name="Bae S."/>
            <person name="Joh K."/>
        </authorList>
    </citation>
    <scope>NUCLEOTIDE SEQUENCE</scope>
    <source>
        <strain evidence="3">HMF5335</strain>
    </source>
</reference>
<dbReference type="Proteomes" id="UP000664034">
    <property type="component" value="Unassembled WGS sequence"/>
</dbReference>
<name>A0A939K3S3_9BACT</name>
<keyword evidence="4" id="KW-1185">Reference proteome</keyword>
<evidence type="ECO:0000259" key="2">
    <source>
        <dbReference type="PROSITE" id="PS50198"/>
    </source>
</evidence>
<sequence>MYLPDGTIHEIDSSETIIDVGGNATLVLMYSRVTNNNVVYTDSTAILEIQSLYRMLKNGYNFHDLAVKYSQDPGSYKSGGTLKPSTTDDYVPEFRSAVLALTKDGISRPFKTDFGYHIVQLVGVKEGLYTARHILLRVD</sequence>
<dbReference type="GO" id="GO:0003755">
    <property type="term" value="F:peptidyl-prolyl cis-trans isomerase activity"/>
    <property type="evidence" value="ECO:0007669"/>
    <property type="project" value="UniProtKB-KW"/>
</dbReference>
<dbReference type="SUPFAM" id="SSF54534">
    <property type="entry name" value="FKBP-like"/>
    <property type="match status" value="1"/>
</dbReference>
<accession>A0A939K3S3</accession>
<dbReference type="PANTHER" id="PTHR47245">
    <property type="entry name" value="PEPTIDYLPROLYL ISOMERASE"/>
    <property type="match status" value="1"/>
</dbReference>
<proteinExistence type="predicted"/>
<gene>
    <name evidence="3" type="ORF">J2I47_23635</name>
</gene>